<dbReference type="STRING" id="28377.ENSACAP00000002240"/>
<keyword evidence="10" id="KW-0234">DNA repair</keyword>
<dbReference type="GO" id="GO:0048666">
    <property type="term" value="P:neuron development"/>
    <property type="evidence" value="ECO:0007669"/>
    <property type="project" value="Ensembl"/>
</dbReference>
<dbReference type="InterPro" id="IPR051547">
    <property type="entry name" value="TDP2-like"/>
</dbReference>
<proteinExistence type="predicted"/>
<evidence type="ECO:0000256" key="3">
    <source>
        <dbReference type="ARBA" id="ARBA00004322"/>
    </source>
</evidence>
<keyword evidence="11" id="KW-0539">Nucleus</keyword>
<dbReference type="GO" id="GO:0016605">
    <property type="term" value="C:PML body"/>
    <property type="evidence" value="ECO:0000318"/>
    <property type="project" value="GO_Central"/>
</dbReference>
<evidence type="ECO:0000256" key="4">
    <source>
        <dbReference type="ARBA" id="ARBA00017870"/>
    </source>
</evidence>
<dbReference type="InterPro" id="IPR036691">
    <property type="entry name" value="Endo/exonu/phosph_ase_sf"/>
</dbReference>
<dbReference type="FunFam" id="3.60.10.10:FF:000024">
    <property type="entry name" value="Tyrosyl-DNA phosphodiesterase 2"/>
    <property type="match status" value="1"/>
</dbReference>
<dbReference type="PANTHER" id="PTHR15822:SF4">
    <property type="entry name" value="TYROSYL-DNA PHOSPHODIESTERASE 2"/>
    <property type="match status" value="1"/>
</dbReference>
<dbReference type="GO" id="GO:0070260">
    <property type="term" value="F:5'-tyrosyl-DNA phosphodiesterase activity"/>
    <property type="evidence" value="ECO:0000318"/>
    <property type="project" value="GO_Central"/>
</dbReference>
<dbReference type="GO" id="GO:0016235">
    <property type="term" value="C:aggresome"/>
    <property type="evidence" value="ECO:0007669"/>
    <property type="project" value="Ensembl"/>
</dbReference>
<dbReference type="GO" id="GO:0005737">
    <property type="term" value="C:cytoplasm"/>
    <property type="evidence" value="ECO:0000318"/>
    <property type="project" value="GO_Central"/>
</dbReference>
<comment type="cofactor">
    <cofactor evidence="1">
        <name>Mn(2+)</name>
        <dbReference type="ChEBI" id="CHEBI:29035"/>
    </cofactor>
</comment>
<dbReference type="CDD" id="cd14344">
    <property type="entry name" value="UBA_TYDP2"/>
    <property type="match status" value="1"/>
</dbReference>
<dbReference type="Ensembl" id="ENSACAT00000002300.4">
    <property type="protein sequence ID" value="ENSACAP00000002240.4"/>
    <property type="gene ID" value="ENSACAG00000002332.4"/>
</dbReference>
<dbReference type="SUPFAM" id="SSF56219">
    <property type="entry name" value="DNase I-like"/>
    <property type="match status" value="1"/>
</dbReference>
<evidence type="ECO:0000256" key="13">
    <source>
        <dbReference type="SAM" id="MobiDB-lite"/>
    </source>
</evidence>
<feature type="region of interest" description="Disordered" evidence="13">
    <location>
        <begin position="1"/>
        <end position="25"/>
    </location>
</feature>
<evidence type="ECO:0000256" key="7">
    <source>
        <dbReference type="ARBA" id="ARBA00022763"/>
    </source>
</evidence>
<evidence type="ECO:0000256" key="10">
    <source>
        <dbReference type="ARBA" id="ARBA00023204"/>
    </source>
</evidence>
<dbReference type="GO" id="GO:0000287">
    <property type="term" value="F:magnesium ion binding"/>
    <property type="evidence" value="ECO:0007669"/>
    <property type="project" value="Ensembl"/>
</dbReference>
<reference evidence="15" key="3">
    <citation type="submission" date="2025-09" db="UniProtKB">
        <authorList>
            <consortium name="Ensembl"/>
        </authorList>
    </citation>
    <scope>IDENTIFICATION</scope>
</reference>
<gene>
    <name evidence="15" type="primary">TDP2</name>
</gene>
<evidence type="ECO:0000313" key="15">
    <source>
        <dbReference type="Ensembl" id="ENSACAP00000002240.4"/>
    </source>
</evidence>
<dbReference type="SUPFAM" id="SSF46934">
    <property type="entry name" value="UBA-like"/>
    <property type="match status" value="1"/>
</dbReference>
<feature type="compositionally biased region" description="Basic and acidic residues" evidence="13">
    <location>
        <begin position="10"/>
        <end position="25"/>
    </location>
</feature>
<dbReference type="GO" id="GO:0030145">
    <property type="term" value="F:manganese ion binding"/>
    <property type="evidence" value="ECO:0007669"/>
    <property type="project" value="Ensembl"/>
</dbReference>
<dbReference type="GO" id="GO:0003697">
    <property type="term" value="F:single-stranded DNA binding"/>
    <property type="evidence" value="ECO:0000318"/>
    <property type="project" value="GO_Central"/>
</dbReference>
<protein>
    <recommendedName>
        <fullName evidence="4">Tyrosyl-DNA phosphodiesterase 2</fullName>
    </recommendedName>
    <alternativeName>
        <fullName evidence="12">5'-tyrosyl-DNA phosphodiesterase</fullName>
    </alternativeName>
</protein>
<keyword evidence="8" id="KW-0378">Hydrolase</keyword>
<keyword evidence="7" id="KW-0227">DNA damage</keyword>
<dbReference type="GO" id="GO:0004518">
    <property type="term" value="F:nuclease activity"/>
    <property type="evidence" value="ECO:0007669"/>
    <property type="project" value="UniProtKB-KW"/>
</dbReference>
<dbReference type="Gene3D" id="1.10.8.10">
    <property type="entry name" value="DNA helicase RuvA subunit, C-terminal domain"/>
    <property type="match status" value="1"/>
</dbReference>
<keyword evidence="6" id="KW-0479">Metal-binding</keyword>
<dbReference type="Pfam" id="PF14555">
    <property type="entry name" value="UBA_4"/>
    <property type="match status" value="1"/>
</dbReference>
<reference evidence="15 16" key="1">
    <citation type="submission" date="2009-12" db="EMBL/GenBank/DDBJ databases">
        <title>The Genome Sequence of Anolis carolinensis (Green Anole Lizard).</title>
        <authorList>
            <consortium name="The Genome Sequencing Platform"/>
            <person name="Di Palma F."/>
            <person name="Alfoldi J."/>
            <person name="Heiman D."/>
            <person name="Young S."/>
            <person name="Grabherr M."/>
            <person name="Johnson J."/>
            <person name="Lander E.S."/>
            <person name="Lindblad-Toh K."/>
        </authorList>
    </citation>
    <scope>NUCLEOTIDE SEQUENCE [LARGE SCALE GENOMIC DNA]</scope>
    <source>
        <strain evidence="15 16">JBL SC #1</strain>
    </source>
</reference>
<dbReference type="Pfam" id="PF03372">
    <property type="entry name" value="Exo_endo_phos"/>
    <property type="match status" value="1"/>
</dbReference>
<evidence type="ECO:0000256" key="12">
    <source>
        <dbReference type="ARBA" id="ARBA00031304"/>
    </source>
</evidence>
<dbReference type="Gene3D" id="3.60.10.10">
    <property type="entry name" value="Endonuclease/exonuclease/phosphatase"/>
    <property type="match status" value="1"/>
</dbReference>
<feature type="domain" description="Endonuclease/exonuclease/phosphatase" evidence="14">
    <location>
        <begin position="121"/>
        <end position="325"/>
    </location>
</feature>
<dbReference type="GeneTree" id="ENSGT00390000014242"/>
<comment type="subcellular location">
    <subcellularLocation>
        <location evidence="3">Nucleus</location>
        <location evidence="3">PML body</location>
    </subcellularLocation>
</comment>
<dbReference type="InterPro" id="IPR009060">
    <property type="entry name" value="UBA-like_sf"/>
</dbReference>
<sequence>MEADSTAQGREPELLRPSEEEERREKLEETRKRLCLDFANVSGTDVAVAQCYLAENDWDMQRALNSYFEPPLDEPAMDTMPPPVTETFVDLTGESSDNSVPAAVEKIGLNPQDDESTLSLITWNIDGLDLKNLPERARGVCSYIALYSPDVVFLQEVIPPLFDYLQKRAVSYTIIPGNTDAYFTAIMLKKSRVKIIKHEIIRFPTTSMMRNLLAVHATVFGNELCFMTSHLESTKDHGEERLNQLKMVLAKMKEVPESTTVIFGGDTNLRDKEVAKIGGLPNNILDIWEFLGKPEHCKYTWDTSQNTNLEARYNCKMRFDRLFLRAASAGGQINGQLFGFDLFFIPGAPLFSSFMLGLELISQVVEFCFIMSKTGVPKLLKQR</sequence>
<evidence type="ECO:0000313" key="16">
    <source>
        <dbReference type="Proteomes" id="UP000001646"/>
    </source>
</evidence>
<evidence type="ECO:0000256" key="5">
    <source>
        <dbReference type="ARBA" id="ARBA00022722"/>
    </source>
</evidence>
<evidence type="ECO:0000256" key="11">
    <source>
        <dbReference type="ARBA" id="ARBA00023242"/>
    </source>
</evidence>
<evidence type="ECO:0000256" key="9">
    <source>
        <dbReference type="ARBA" id="ARBA00022842"/>
    </source>
</evidence>
<dbReference type="GO" id="GO:0006302">
    <property type="term" value="P:double-strand break repair"/>
    <property type="evidence" value="ECO:0000318"/>
    <property type="project" value="GO_Central"/>
</dbReference>
<dbReference type="eggNOG" id="KOG2756">
    <property type="taxonomic scope" value="Eukaryota"/>
</dbReference>
<dbReference type="FunCoup" id="G1KAK0">
    <property type="interactions" value="306"/>
</dbReference>
<comment type="cofactor">
    <cofactor evidence="2">
        <name>Mg(2+)</name>
        <dbReference type="ChEBI" id="CHEBI:18420"/>
    </cofactor>
</comment>
<evidence type="ECO:0000259" key="14">
    <source>
        <dbReference type="Pfam" id="PF03372"/>
    </source>
</evidence>
<dbReference type="Bgee" id="ENSACAG00000002332">
    <property type="expression patterns" value="Expressed in dewlap and 13 other cell types or tissues"/>
</dbReference>
<evidence type="ECO:0000256" key="6">
    <source>
        <dbReference type="ARBA" id="ARBA00022723"/>
    </source>
</evidence>
<organism evidence="15 16">
    <name type="scientific">Anolis carolinensis</name>
    <name type="common">Green anole</name>
    <name type="synonym">American chameleon</name>
    <dbReference type="NCBI Taxonomy" id="28377"/>
    <lineage>
        <taxon>Eukaryota</taxon>
        <taxon>Metazoa</taxon>
        <taxon>Chordata</taxon>
        <taxon>Craniata</taxon>
        <taxon>Vertebrata</taxon>
        <taxon>Euteleostomi</taxon>
        <taxon>Lepidosauria</taxon>
        <taxon>Squamata</taxon>
        <taxon>Bifurcata</taxon>
        <taxon>Unidentata</taxon>
        <taxon>Episquamata</taxon>
        <taxon>Toxicofera</taxon>
        <taxon>Iguania</taxon>
        <taxon>Dactyloidae</taxon>
        <taxon>Anolis</taxon>
    </lineage>
</organism>
<dbReference type="Proteomes" id="UP000001646">
    <property type="component" value="Chromosome 4"/>
</dbReference>
<dbReference type="InterPro" id="IPR005135">
    <property type="entry name" value="Endo/exonuclease/phosphatase"/>
</dbReference>
<evidence type="ECO:0000256" key="8">
    <source>
        <dbReference type="ARBA" id="ARBA00022801"/>
    </source>
</evidence>
<accession>G1KAK0</accession>
<evidence type="ECO:0000256" key="1">
    <source>
        <dbReference type="ARBA" id="ARBA00001936"/>
    </source>
</evidence>
<evidence type="ECO:0000256" key="2">
    <source>
        <dbReference type="ARBA" id="ARBA00001946"/>
    </source>
</evidence>
<reference evidence="15" key="2">
    <citation type="submission" date="2025-08" db="UniProtKB">
        <authorList>
            <consortium name="Ensembl"/>
        </authorList>
    </citation>
    <scope>IDENTIFICATION</scope>
</reference>
<dbReference type="CDD" id="cd09080">
    <property type="entry name" value="TDP2"/>
    <property type="match status" value="1"/>
</dbReference>
<dbReference type="PANTHER" id="PTHR15822">
    <property type="entry name" value="TRAF AND TNF RECEPTOR-ASSOCIATED PROTEIN"/>
    <property type="match status" value="1"/>
</dbReference>
<dbReference type="AlphaFoldDB" id="G1KAK0"/>
<name>G1KAK0_ANOCA</name>
<keyword evidence="16" id="KW-1185">Reference proteome</keyword>
<dbReference type="HOGENOM" id="CLU_047318_0_0_1"/>
<dbReference type="InParanoid" id="G1KAK0"/>
<dbReference type="GO" id="GO:0036317">
    <property type="term" value="F:tyrosyl-RNA phosphodiesterase activity"/>
    <property type="evidence" value="ECO:0007669"/>
    <property type="project" value="Ensembl"/>
</dbReference>
<keyword evidence="9" id="KW-0460">Magnesium</keyword>
<keyword evidence="5" id="KW-0540">Nuclease</keyword>